<reference evidence="3" key="1">
    <citation type="submission" date="2020-08" db="EMBL/GenBank/DDBJ databases">
        <title>Genomic Encyclopedia of Type Strains, Phase III (KMG-III): the genomes of soil and plant-associated and newly described type strains.</title>
        <authorList>
            <person name="Whitman W."/>
        </authorList>
    </citation>
    <scope>NUCLEOTIDE SEQUENCE [LARGE SCALE GENOMIC DNA]</scope>
    <source>
        <strain evidence="3">CECT 8628</strain>
    </source>
</reference>
<comment type="caution">
    <text evidence="3">The sequence shown here is derived from an EMBL/GenBank/DDBJ whole genome shotgun (WGS) entry which is preliminary data.</text>
</comment>
<accession>A0A839SDJ2</accession>
<dbReference type="Pfam" id="PF18962">
    <property type="entry name" value="Por_Secre_tail"/>
    <property type="match status" value="1"/>
</dbReference>
<protein>
    <recommendedName>
        <fullName evidence="2">Secretion system C-terminal sorting domain-containing protein</fullName>
    </recommendedName>
</protein>
<dbReference type="RefSeq" id="WP_183475827.1">
    <property type="nucleotide sequence ID" value="NZ_JACHWX010000002.1"/>
</dbReference>
<evidence type="ECO:0000313" key="3">
    <source>
        <dbReference type="EMBL" id="MBB3054729.1"/>
    </source>
</evidence>
<feature type="signal peptide" evidence="1">
    <location>
        <begin position="1"/>
        <end position="34"/>
    </location>
</feature>
<evidence type="ECO:0000259" key="2">
    <source>
        <dbReference type="Pfam" id="PF18962"/>
    </source>
</evidence>
<sequence length="1140" mass="118444">MEKKLNPHAAGVLKLVVPALILLILLTANISACAATVYDWTGASGTAWTTPGNWKVGGVVQTVNYPGIATTDIAQIGVTYSFTNQPTLSSGTTNTIASLTFGTQNNTTLTVSSGTLAVTGAIVQNSNNGGNITSTFTGAGAITCGSLQVGNANVFPPVLAVDQTEIISTINSLHITGNVTVNSTDFGVLFVGVGFINSIFSLEGGTTIIDGTLLTVNTNSGILSLVFATPKFSVDIPSGSALSPVLQLTNASPINTSSVAGSIDFYNNTGGTGTSTVYYNGTSQQVYANSTSSLDNSPQTYQYLQLTGSGTKTIDAGTLTVGSDLTSSATTVLFSTNNTTAIIGGNWTNSSGLTQGSGNFTVSGSLTNNSGGTLNLGSGNLSIATNYTNNVGGIYTQSTGTTYFNGSGAQALVDNSTTGTLFKAVGFNGGGTSTMSAGTNNINFAVAPTGILTMSNSSKLVAGSSSAAYLTLKSDTTGTATVANIPSGCSITGFVTVERFVQGNKTFDALTNRWVGRNYRLLSSPVNEGVDLSGNYPCSLNYLGAKTIITNCTSTYATTGGNPSLYLYNEHYTPSNATFTSGNFIGVTNISNSIASGTITTTDAVNGSAKVYAGGGFMLYFRGDNITHLAGSPNKTTYPYVAPESVTFSATGNLNQGSYSVVSWTGSAGLLYTTSNAGNAAIRGYNLVGNPYPSSIDWSTFSSSSPSAPIYGNNVNPTIYILNPSTSNYDSYNAVTGIATGSASKIIPSGQGFFVQANAASPTLTFNENAKSNTVVTGSNLLMGSPAAQSAYNSFMKLDLVKDAANSDEIVIGFNSSSTTKYDPNIDAEFLPGLGSSESFAGISSDSVQTTVKWLPFPKNASMQVLRLYVSVRTTGTYTIQRTAFEAIPSIYDVWLLDKYKKDSLDIRNNTSYAFDVALSDSASFGSNRFEVIIRQNPALGVHLLSFAASKVTGGSQIVWTTENEENYTNFTVERSDDGGTNFTVLGGCASSSTGTYSFLDKNPPIAPDMYRLKIVDLNGNISYSNIVTLNYGNLKPLAANNINIYPNPSTSILNLAIDQTNGTGIPGRSAYQNTTNVGAVNAGYDIQIISITGAVVKSAVSTTASWQANVSTLTPGTYVIKVVNNMDKSLVGKSTFIKM</sequence>
<dbReference type="InterPro" id="IPR026444">
    <property type="entry name" value="Secre_tail"/>
</dbReference>
<evidence type="ECO:0000256" key="1">
    <source>
        <dbReference type="SAM" id="SignalP"/>
    </source>
</evidence>
<dbReference type="AlphaFoldDB" id="A0A839SDJ2"/>
<name>A0A839SDJ2_9SPHI</name>
<evidence type="ECO:0000313" key="4">
    <source>
        <dbReference type="Proteomes" id="UP000539265"/>
    </source>
</evidence>
<gene>
    <name evidence="3" type="ORF">FHS11_001139</name>
</gene>
<organism evidence="3 4">
    <name type="scientific">Mucilaginibacter gotjawali</name>
    <dbReference type="NCBI Taxonomy" id="1550579"/>
    <lineage>
        <taxon>Bacteria</taxon>
        <taxon>Pseudomonadati</taxon>
        <taxon>Bacteroidota</taxon>
        <taxon>Sphingobacteriia</taxon>
        <taxon>Sphingobacteriales</taxon>
        <taxon>Sphingobacteriaceae</taxon>
        <taxon>Mucilaginibacter</taxon>
    </lineage>
</organism>
<dbReference type="EMBL" id="JACHWX010000002">
    <property type="protein sequence ID" value="MBB3054729.1"/>
    <property type="molecule type" value="Genomic_DNA"/>
</dbReference>
<keyword evidence="4" id="KW-1185">Reference proteome</keyword>
<feature type="domain" description="Secretion system C-terminal sorting" evidence="2">
    <location>
        <begin position="1045"/>
        <end position="1129"/>
    </location>
</feature>
<proteinExistence type="predicted"/>
<keyword evidence="1" id="KW-0732">Signal</keyword>
<feature type="chain" id="PRO_5032319247" description="Secretion system C-terminal sorting domain-containing protein" evidence="1">
    <location>
        <begin position="35"/>
        <end position="1140"/>
    </location>
</feature>
<dbReference type="Proteomes" id="UP000539265">
    <property type="component" value="Unassembled WGS sequence"/>
</dbReference>